<name>A0A9D1MZ37_9CLOT</name>
<evidence type="ECO:0000313" key="2">
    <source>
        <dbReference type="EMBL" id="HIU92117.1"/>
    </source>
</evidence>
<accession>A0A9D1MZ37</accession>
<comment type="caution">
    <text evidence="2">The sequence shown here is derived from an EMBL/GenBank/DDBJ whole genome shotgun (WGS) entry which is preliminary data.</text>
</comment>
<dbReference type="AlphaFoldDB" id="A0A9D1MZ37"/>
<sequence length="102" mass="11135">MILNYATSKDSAVDLSIDAWIAKLGEGKKSTQQLQTELLESTTDSIDEMKQKLAERLKEASKEESADGTASTNTDETTVTDDIKDPSEVTAEDLQSPIDIKL</sequence>
<dbReference type="EMBL" id="DVOD01000021">
    <property type="protein sequence ID" value="HIU92117.1"/>
    <property type="molecule type" value="Genomic_DNA"/>
</dbReference>
<protein>
    <submittedName>
        <fullName evidence="2">Uncharacterized protein</fullName>
    </submittedName>
</protein>
<feature type="compositionally biased region" description="Polar residues" evidence="1">
    <location>
        <begin position="68"/>
        <end position="77"/>
    </location>
</feature>
<evidence type="ECO:0000256" key="1">
    <source>
        <dbReference type="SAM" id="MobiDB-lite"/>
    </source>
</evidence>
<feature type="compositionally biased region" description="Basic and acidic residues" evidence="1">
    <location>
        <begin position="55"/>
        <end position="65"/>
    </location>
</feature>
<proteinExistence type="predicted"/>
<reference evidence="2" key="2">
    <citation type="journal article" date="2021" name="PeerJ">
        <title>Extensive microbial diversity within the chicken gut microbiome revealed by metagenomics and culture.</title>
        <authorList>
            <person name="Gilroy R."/>
            <person name="Ravi A."/>
            <person name="Getino M."/>
            <person name="Pursley I."/>
            <person name="Horton D.L."/>
            <person name="Alikhan N.F."/>
            <person name="Baker D."/>
            <person name="Gharbi K."/>
            <person name="Hall N."/>
            <person name="Watson M."/>
            <person name="Adriaenssens E.M."/>
            <person name="Foster-Nyarko E."/>
            <person name="Jarju S."/>
            <person name="Secka A."/>
            <person name="Antonio M."/>
            <person name="Oren A."/>
            <person name="Chaudhuri R.R."/>
            <person name="La Ragione R."/>
            <person name="Hildebrand F."/>
            <person name="Pallen M.J."/>
        </authorList>
    </citation>
    <scope>NUCLEOTIDE SEQUENCE</scope>
    <source>
        <strain evidence="2">CHK154-7741</strain>
    </source>
</reference>
<evidence type="ECO:0000313" key="3">
    <source>
        <dbReference type="Proteomes" id="UP000886748"/>
    </source>
</evidence>
<reference evidence="2" key="1">
    <citation type="submission" date="2020-10" db="EMBL/GenBank/DDBJ databases">
        <authorList>
            <person name="Gilroy R."/>
        </authorList>
    </citation>
    <scope>NUCLEOTIDE SEQUENCE</scope>
    <source>
        <strain evidence="2">CHK154-7741</strain>
    </source>
</reference>
<dbReference type="Proteomes" id="UP000886748">
    <property type="component" value="Unassembled WGS sequence"/>
</dbReference>
<organism evidence="2 3">
    <name type="scientific">Candidatus Limenecus avicola</name>
    <dbReference type="NCBI Taxonomy" id="2840847"/>
    <lineage>
        <taxon>Bacteria</taxon>
        <taxon>Bacillati</taxon>
        <taxon>Bacillota</taxon>
        <taxon>Clostridia</taxon>
        <taxon>Eubacteriales</taxon>
        <taxon>Clostridiaceae</taxon>
        <taxon>Clostridiaceae incertae sedis</taxon>
        <taxon>Candidatus Limenecus</taxon>
    </lineage>
</organism>
<gene>
    <name evidence="2" type="ORF">IAD26_03160</name>
</gene>
<feature type="region of interest" description="Disordered" evidence="1">
    <location>
        <begin position="55"/>
        <end position="102"/>
    </location>
</feature>